<sequence length="40" mass="4783">MPVDRDTLIRRWYVHRIRLDSEGTGRRVRIGTEAFARPTE</sequence>
<gene>
    <name evidence="1" type="ORF">ACFP1Z_32735</name>
</gene>
<keyword evidence="2" id="KW-1185">Reference proteome</keyword>
<comment type="caution">
    <text evidence="1">The sequence shown here is derived from an EMBL/GenBank/DDBJ whole genome shotgun (WGS) entry which is preliminary data.</text>
</comment>
<name>A0ABW0ZBP1_9ACTN</name>
<dbReference type="EMBL" id="JBHSPB010000039">
    <property type="protein sequence ID" value="MFC5724924.1"/>
    <property type="molecule type" value="Genomic_DNA"/>
</dbReference>
<evidence type="ECO:0000313" key="2">
    <source>
        <dbReference type="Proteomes" id="UP001596083"/>
    </source>
</evidence>
<dbReference type="RefSeq" id="WP_390321560.1">
    <property type="nucleotide sequence ID" value="NZ_JBHSPB010000039.1"/>
</dbReference>
<protein>
    <submittedName>
        <fullName evidence="1">Uncharacterized protein</fullName>
    </submittedName>
</protein>
<dbReference type="Proteomes" id="UP001596083">
    <property type="component" value="Unassembled WGS sequence"/>
</dbReference>
<accession>A0ABW0ZBP1</accession>
<proteinExistence type="predicted"/>
<organism evidence="1 2">
    <name type="scientific">Streptomyces gamaensis</name>
    <dbReference type="NCBI Taxonomy" id="1763542"/>
    <lineage>
        <taxon>Bacteria</taxon>
        <taxon>Bacillati</taxon>
        <taxon>Actinomycetota</taxon>
        <taxon>Actinomycetes</taxon>
        <taxon>Kitasatosporales</taxon>
        <taxon>Streptomycetaceae</taxon>
        <taxon>Streptomyces</taxon>
    </lineage>
</organism>
<reference evidence="2" key="1">
    <citation type="journal article" date="2019" name="Int. J. Syst. Evol. Microbiol.">
        <title>The Global Catalogue of Microorganisms (GCM) 10K type strain sequencing project: providing services to taxonomists for standard genome sequencing and annotation.</title>
        <authorList>
            <consortium name="The Broad Institute Genomics Platform"/>
            <consortium name="The Broad Institute Genome Sequencing Center for Infectious Disease"/>
            <person name="Wu L."/>
            <person name="Ma J."/>
        </authorList>
    </citation>
    <scope>NUCLEOTIDE SEQUENCE [LARGE SCALE GENOMIC DNA]</scope>
    <source>
        <strain evidence="2">CGMCC 4.7304</strain>
    </source>
</reference>
<evidence type="ECO:0000313" key="1">
    <source>
        <dbReference type="EMBL" id="MFC5724924.1"/>
    </source>
</evidence>